<dbReference type="AlphaFoldDB" id="A0A3B0VEY4"/>
<dbReference type="Gene3D" id="3.40.50.620">
    <property type="entry name" value="HUPs"/>
    <property type="match status" value="1"/>
</dbReference>
<sequence>MDLQKKAERLQSILLSYGQVALAFSGGVDSSLLLRCALDSLGPGNILVLNARSCLLKPHEQERVDSWFVRHGQGDGVQQVFVDLQPLSWPEFVRNPEDRCYLCKCRLYRLFLDEAGRRGITRLIDGTNADDMQSQRPGLRAISEFGVGTPLAAAGLSKEDVRSLSRDRGLDSWDQPSSSCLATRIPHGLEVTADRVRLIAALEQDLERLGFAGCRVRLDRHDAATVLVQLRHCDLERFGRQVQQDNITRFFHDSGMQNVYLDLQGRC</sequence>
<dbReference type="PIRSF" id="PIRSF006661">
    <property type="entry name" value="PP-lp_UCP006661"/>
    <property type="match status" value="1"/>
</dbReference>
<gene>
    <name evidence="1" type="ORF">MNBD_DELTA04-1112</name>
</gene>
<dbReference type="GO" id="GO:0016783">
    <property type="term" value="F:sulfurtransferase activity"/>
    <property type="evidence" value="ECO:0007669"/>
    <property type="project" value="InterPro"/>
</dbReference>
<evidence type="ECO:0000313" key="1">
    <source>
        <dbReference type="EMBL" id="VAW39210.1"/>
    </source>
</evidence>
<dbReference type="InterPro" id="IPR005232">
    <property type="entry name" value="LarE"/>
</dbReference>
<dbReference type="EMBL" id="UOEY01000069">
    <property type="protein sequence ID" value="VAW39210.1"/>
    <property type="molecule type" value="Genomic_DNA"/>
</dbReference>
<organism evidence="1">
    <name type="scientific">hydrothermal vent metagenome</name>
    <dbReference type="NCBI Taxonomy" id="652676"/>
    <lineage>
        <taxon>unclassified sequences</taxon>
        <taxon>metagenomes</taxon>
        <taxon>ecological metagenomes</taxon>
    </lineage>
</organism>
<dbReference type="InterPro" id="IPR052188">
    <property type="entry name" value="Ni-pincer_cofactor_biosynth"/>
</dbReference>
<dbReference type="PANTHER" id="PTHR43169:SF2">
    <property type="entry name" value="NAD_GMP SYNTHASE DOMAIN-CONTAINING PROTEIN"/>
    <property type="match status" value="1"/>
</dbReference>
<dbReference type="InterPro" id="IPR014729">
    <property type="entry name" value="Rossmann-like_a/b/a_fold"/>
</dbReference>
<dbReference type="PANTHER" id="PTHR43169">
    <property type="entry name" value="EXSB FAMILY PROTEIN"/>
    <property type="match status" value="1"/>
</dbReference>
<reference evidence="1" key="1">
    <citation type="submission" date="2018-06" db="EMBL/GenBank/DDBJ databases">
        <authorList>
            <person name="Zhirakovskaya E."/>
        </authorList>
    </citation>
    <scope>NUCLEOTIDE SEQUENCE</scope>
</reference>
<name>A0A3B0VEY4_9ZZZZ</name>
<accession>A0A3B0VEY4</accession>
<dbReference type="SUPFAM" id="SSF52402">
    <property type="entry name" value="Adenine nucleotide alpha hydrolases-like"/>
    <property type="match status" value="1"/>
</dbReference>
<protein>
    <submittedName>
        <fullName evidence="1">ATP-utilizing enzyme of the PP-loop superfamily</fullName>
    </submittedName>
</protein>
<proteinExistence type="predicted"/>